<sequence>MESTVRRNSRSFVRPAAPTPSGSLELSSIDRDVGLRHIVRSLHVFRPRHTHVDDKHQSSSSPARVVRDALGKALVDYYPLAGRIVDGPEGRSTARMELTGDGAWFVTAAASCTLDDVAGLDHHPFAIPAQDLLPDFALPPNVQPLDVPVMMQVTEFACGGFVVGLSSSHTLTDGLGAGQFINAVADYARGLPNPRVGPIWGRGDLVPDPPKKKVHSGPPPSKTSFQFQYLVVDLSVESIDTAKSRFMESTGRRCSSFDVAVAKVWQARTRALRLPDTSARVTLCFFANSRHVLQRPEDEAVGFYGNCFYPATVEAMAGEVEVADVATVVGMVMDAKARLHEEVARWAAGELVAGEEDPYDLWWRDEPLFVSDWRQLGFMEADYGWGTPSHVAPLAAIPFMPVALIVAPPTPRTGVRLMTQCVEEQHMAAFTEEMKAAQE</sequence>
<evidence type="ECO:0000256" key="2">
    <source>
        <dbReference type="ARBA" id="ARBA00022679"/>
    </source>
</evidence>
<keyword evidence="3" id="KW-0012">Acyltransferase</keyword>
<dbReference type="Proteomes" id="UP000636709">
    <property type="component" value="Unassembled WGS sequence"/>
</dbReference>
<evidence type="ECO:0000313" key="5">
    <source>
        <dbReference type="EMBL" id="KAF8661853.1"/>
    </source>
</evidence>
<name>A0A835E253_9POAL</name>
<accession>A0A835E253</accession>
<dbReference type="EMBL" id="JACEFO010002392">
    <property type="protein sequence ID" value="KAF8661853.1"/>
    <property type="molecule type" value="Genomic_DNA"/>
</dbReference>
<dbReference type="AlphaFoldDB" id="A0A835E253"/>
<keyword evidence="2" id="KW-0808">Transferase</keyword>
<feature type="region of interest" description="Disordered" evidence="4">
    <location>
        <begin position="1"/>
        <end position="25"/>
    </location>
</feature>
<comment type="caution">
    <text evidence="5">The sequence shown here is derived from an EMBL/GenBank/DDBJ whole genome shotgun (WGS) entry which is preliminary data.</text>
</comment>
<keyword evidence="6" id="KW-1185">Reference proteome</keyword>
<evidence type="ECO:0000313" key="6">
    <source>
        <dbReference type="Proteomes" id="UP000636709"/>
    </source>
</evidence>
<evidence type="ECO:0000256" key="4">
    <source>
        <dbReference type="SAM" id="MobiDB-lite"/>
    </source>
</evidence>
<dbReference type="InterPro" id="IPR023213">
    <property type="entry name" value="CAT-like_dom_sf"/>
</dbReference>
<evidence type="ECO:0000256" key="3">
    <source>
        <dbReference type="ARBA" id="ARBA00023315"/>
    </source>
</evidence>
<dbReference type="InterPro" id="IPR050898">
    <property type="entry name" value="Plant_acyltransferase"/>
</dbReference>
<dbReference type="PANTHER" id="PTHR31147">
    <property type="entry name" value="ACYL TRANSFERASE 4"/>
    <property type="match status" value="1"/>
</dbReference>
<protein>
    <submittedName>
        <fullName evidence="5">Uncharacterized protein</fullName>
    </submittedName>
</protein>
<reference evidence="5" key="1">
    <citation type="submission" date="2020-07" db="EMBL/GenBank/DDBJ databases">
        <title>Genome sequence and genetic diversity analysis of an under-domesticated orphan crop, white fonio (Digitaria exilis).</title>
        <authorList>
            <person name="Bennetzen J.L."/>
            <person name="Chen S."/>
            <person name="Ma X."/>
            <person name="Wang X."/>
            <person name="Yssel A.E.J."/>
            <person name="Chaluvadi S.R."/>
            <person name="Johnson M."/>
            <person name="Gangashetty P."/>
            <person name="Hamidou F."/>
            <person name="Sanogo M.D."/>
            <person name="Zwaenepoel A."/>
            <person name="Wallace J."/>
            <person name="Van De Peer Y."/>
            <person name="Van Deynze A."/>
        </authorList>
    </citation>
    <scope>NUCLEOTIDE SEQUENCE</scope>
    <source>
        <tissue evidence="5">Leaves</tissue>
    </source>
</reference>
<dbReference type="GO" id="GO:0016747">
    <property type="term" value="F:acyltransferase activity, transferring groups other than amino-acyl groups"/>
    <property type="evidence" value="ECO:0007669"/>
    <property type="project" value="UniProtKB-ARBA"/>
</dbReference>
<comment type="similarity">
    <text evidence="1">Belongs to the plant acyltransferase family.</text>
</comment>
<dbReference type="PANTHER" id="PTHR31147:SF1">
    <property type="entry name" value="ACYL TRANSFERASE 4"/>
    <property type="match status" value="1"/>
</dbReference>
<gene>
    <name evidence="5" type="ORF">HU200_056812</name>
</gene>
<dbReference type="Gene3D" id="3.30.559.10">
    <property type="entry name" value="Chloramphenicol acetyltransferase-like domain"/>
    <property type="match status" value="2"/>
</dbReference>
<dbReference type="Pfam" id="PF02458">
    <property type="entry name" value="Transferase"/>
    <property type="match status" value="1"/>
</dbReference>
<dbReference type="OrthoDB" id="444127at2759"/>
<evidence type="ECO:0000256" key="1">
    <source>
        <dbReference type="ARBA" id="ARBA00009861"/>
    </source>
</evidence>
<organism evidence="5 6">
    <name type="scientific">Digitaria exilis</name>
    <dbReference type="NCBI Taxonomy" id="1010633"/>
    <lineage>
        <taxon>Eukaryota</taxon>
        <taxon>Viridiplantae</taxon>
        <taxon>Streptophyta</taxon>
        <taxon>Embryophyta</taxon>
        <taxon>Tracheophyta</taxon>
        <taxon>Spermatophyta</taxon>
        <taxon>Magnoliopsida</taxon>
        <taxon>Liliopsida</taxon>
        <taxon>Poales</taxon>
        <taxon>Poaceae</taxon>
        <taxon>PACMAD clade</taxon>
        <taxon>Panicoideae</taxon>
        <taxon>Panicodae</taxon>
        <taxon>Paniceae</taxon>
        <taxon>Anthephorinae</taxon>
        <taxon>Digitaria</taxon>
    </lineage>
</organism>
<proteinExistence type="inferred from homology"/>